<evidence type="ECO:0000256" key="2">
    <source>
        <dbReference type="SAM" id="MobiDB-lite"/>
    </source>
</evidence>
<protein>
    <submittedName>
        <fullName evidence="3">Glucokinase</fullName>
        <ecNumber evidence="3">2.7.1.2</ecNumber>
    </submittedName>
</protein>
<dbReference type="Pfam" id="PF00480">
    <property type="entry name" value="ROK"/>
    <property type="match status" value="1"/>
</dbReference>
<dbReference type="AlphaFoldDB" id="A0A7W5DY54"/>
<dbReference type="RefSeq" id="WP_184305133.1">
    <property type="nucleotide sequence ID" value="NZ_JACHXU010000007.1"/>
</dbReference>
<comment type="caution">
    <text evidence="3">The sequence shown here is derived from an EMBL/GenBank/DDBJ whole genome shotgun (WGS) entry which is preliminary data.</text>
</comment>
<dbReference type="InterPro" id="IPR043129">
    <property type="entry name" value="ATPase_NBD"/>
</dbReference>
<dbReference type="GO" id="GO:0004340">
    <property type="term" value="F:glucokinase activity"/>
    <property type="evidence" value="ECO:0007669"/>
    <property type="project" value="UniProtKB-EC"/>
</dbReference>
<dbReference type="PANTHER" id="PTHR18964:SF149">
    <property type="entry name" value="BIFUNCTIONAL UDP-N-ACETYLGLUCOSAMINE 2-EPIMERASE_N-ACETYLMANNOSAMINE KINASE"/>
    <property type="match status" value="1"/>
</dbReference>
<dbReference type="CDD" id="cd23763">
    <property type="entry name" value="ASKHA_ATPase_ROK"/>
    <property type="match status" value="1"/>
</dbReference>
<evidence type="ECO:0000256" key="1">
    <source>
        <dbReference type="ARBA" id="ARBA00006479"/>
    </source>
</evidence>
<dbReference type="SUPFAM" id="SSF53067">
    <property type="entry name" value="Actin-like ATPase domain"/>
    <property type="match status" value="1"/>
</dbReference>
<gene>
    <name evidence="3" type="ORF">FHS27_002498</name>
</gene>
<keyword evidence="3" id="KW-0418">Kinase</keyword>
<accession>A0A7W5DY54</accession>
<dbReference type="Proteomes" id="UP000536179">
    <property type="component" value="Unassembled WGS sequence"/>
</dbReference>
<evidence type="ECO:0000313" key="3">
    <source>
        <dbReference type="EMBL" id="MBB3206686.1"/>
    </source>
</evidence>
<dbReference type="PANTHER" id="PTHR18964">
    <property type="entry name" value="ROK (REPRESSOR, ORF, KINASE) FAMILY"/>
    <property type="match status" value="1"/>
</dbReference>
<organism evidence="3 4">
    <name type="scientific">Aporhodopirellula rubra</name>
    <dbReference type="NCBI Taxonomy" id="980271"/>
    <lineage>
        <taxon>Bacteria</taxon>
        <taxon>Pseudomonadati</taxon>
        <taxon>Planctomycetota</taxon>
        <taxon>Planctomycetia</taxon>
        <taxon>Pirellulales</taxon>
        <taxon>Pirellulaceae</taxon>
        <taxon>Aporhodopirellula</taxon>
    </lineage>
</organism>
<keyword evidence="3" id="KW-0808">Transferase</keyword>
<feature type="region of interest" description="Disordered" evidence="2">
    <location>
        <begin position="336"/>
        <end position="370"/>
    </location>
</feature>
<comment type="similarity">
    <text evidence="1">Belongs to the ROK (NagC/XylR) family.</text>
</comment>
<proteinExistence type="inferred from homology"/>
<keyword evidence="4" id="KW-1185">Reference proteome</keyword>
<dbReference type="Gene3D" id="3.30.420.40">
    <property type="match status" value="2"/>
</dbReference>
<dbReference type="InterPro" id="IPR000600">
    <property type="entry name" value="ROK"/>
</dbReference>
<dbReference type="EMBL" id="JACHXU010000007">
    <property type="protein sequence ID" value="MBB3206686.1"/>
    <property type="molecule type" value="Genomic_DNA"/>
</dbReference>
<name>A0A7W5DY54_9BACT</name>
<reference evidence="3 4" key="1">
    <citation type="submission" date="2020-08" db="EMBL/GenBank/DDBJ databases">
        <title>Genomic Encyclopedia of Type Strains, Phase III (KMG-III): the genomes of soil and plant-associated and newly described type strains.</title>
        <authorList>
            <person name="Whitman W."/>
        </authorList>
    </citation>
    <scope>NUCLEOTIDE SEQUENCE [LARGE SCALE GENOMIC DNA]</scope>
    <source>
        <strain evidence="3 4">CECT 8075</strain>
    </source>
</reference>
<sequence length="370" mass="39432">MNTYNSRIVLKDIWIGFDLGGTKMLAIAYDNDMKPIARRRRKTRGREGSDNGIARIASTITRLLNENDIEPERIAGIGIGCPGPIDLDSGRLLSTPNLGWDNVDIQKFLSKQFACRVAVLNDVDAGVYGEYRFGAAEGSRCAVGLFPGTGIGGGCVYEGKILQGAGISCMEIGHTRISAGVRCSGGEIPGTLETEASRLSIAAEAAKLAYRGEAPALFESSGTDIAEIRSGALADSVKKGDKAVKRLIEEAATVLGYAVVNIVHVLCPDKIILGGGLVEAMEELLLDNIRKVANECVMPVYKNRFKIVAAKLGDDAGVMGSAAWAKLQFESDIEAENAKEANSEDAKKSKASKDEGKKDSSKNDDEKKAD</sequence>
<evidence type="ECO:0000313" key="4">
    <source>
        <dbReference type="Proteomes" id="UP000536179"/>
    </source>
</evidence>
<dbReference type="EC" id="2.7.1.2" evidence="3"/>